<dbReference type="PANTHER" id="PTHR23043:SF40">
    <property type="match status" value="1"/>
</dbReference>
<evidence type="ECO:0000313" key="7">
    <source>
        <dbReference type="EMBL" id="KAK7477465.1"/>
    </source>
</evidence>
<feature type="region of interest" description="Disordered" evidence="4">
    <location>
        <begin position="66"/>
        <end position="134"/>
    </location>
</feature>
<dbReference type="Gene3D" id="3.30.450.20">
    <property type="entry name" value="PAS domain"/>
    <property type="match status" value="1"/>
</dbReference>
<feature type="compositionally biased region" description="Low complexity" evidence="4">
    <location>
        <begin position="111"/>
        <end position="127"/>
    </location>
</feature>
<dbReference type="SMART" id="SM00353">
    <property type="entry name" value="HLH"/>
    <property type="match status" value="1"/>
</dbReference>
<dbReference type="InterPro" id="IPR036638">
    <property type="entry name" value="HLH_DNA-bd_sf"/>
</dbReference>
<dbReference type="Proteomes" id="UP001519460">
    <property type="component" value="Unassembled WGS sequence"/>
</dbReference>
<keyword evidence="3" id="KW-0539">Nucleus</keyword>
<dbReference type="CDD" id="cd11391">
    <property type="entry name" value="bHLH_PAS"/>
    <property type="match status" value="1"/>
</dbReference>
<keyword evidence="1" id="KW-0805">Transcription regulation</keyword>
<accession>A0ABD0JS15</accession>
<organism evidence="7 8">
    <name type="scientific">Batillaria attramentaria</name>
    <dbReference type="NCBI Taxonomy" id="370345"/>
    <lineage>
        <taxon>Eukaryota</taxon>
        <taxon>Metazoa</taxon>
        <taxon>Spiralia</taxon>
        <taxon>Lophotrochozoa</taxon>
        <taxon>Mollusca</taxon>
        <taxon>Gastropoda</taxon>
        <taxon>Caenogastropoda</taxon>
        <taxon>Sorbeoconcha</taxon>
        <taxon>Cerithioidea</taxon>
        <taxon>Batillariidae</taxon>
        <taxon>Batillaria</taxon>
    </lineage>
</organism>
<reference evidence="7 8" key="1">
    <citation type="journal article" date="2023" name="Sci. Data">
        <title>Genome assembly of the Korean intertidal mud-creeper Batillaria attramentaria.</title>
        <authorList>
            <person name="Patra A.K."/>
            <person name="Ho P.T."/>
            <person name="Jun S."/>
            <person name="Lee S.J."/>
            <person name="Kim Y."/>
            <person name="Won Y.J."/>
        </authorList>
    </citation>
    <scope>NUCLEOTIDE SEQUENCE [LARGE SCALE GENOMIC DNA]</scope>
    <source>
        <strain evidence="7">Wonlab-2016</strain>
    </source>
</reference>
<evidence type="ECO:0000256" key="2">
    <source>
        <dbReference type="ARBA" id="ARBA00023163"/>
    </source>
</evidence>
<sequence>NALARVASKNRRDKEGTEIQQLTELLPFSREEQKSLEKEAVVRLVIAYIRLRQLMLEERGQAVARVTEGEQTTTATRSLPPPAGHLPLPSSQQVIGGQFPAPPPTVPEVTSSASGASACDGAGHGASQTHPPWGWYAETLGNRQGAPVAATSAFASASGINEGELLLEVLQGFLILINKKGRVLYVSSNVEEYLGVSQTSQNAGAELALPGSSTCFAQTNKRQAWLLGRSVLECIHHDDVKELARQLELPAHKPAVFPQPLERVSAYTSGYSYNTAREFYLRMRQYPNGAGSRKKPGNFVCMVYSSEFGVCKFAAFGQLGWAST</sequence>
<dbReference type="AlphaFoldDB" id="A0ABD0JS15"/>
<dbReference type="PANTHER" id="PTHR23043">
    <property type="entry name" value="HYPOXIA-INDUCIBLE FACTOR 1 ALPHA"/>
    <property type="match status" value="1"/>
</dbReference>
<gene>
    <name evidence="7" type="ORF">BaRGS_00031289</name>
</gene>
<evidence type="ECO:0000259" key="6">
    <source>
        <dbReference type="PROSITE" id="PS50888"/>
    </source>
</evidence>
<proteinExistence type="predicted"/>
<feature type="domain" description="BHLH" evidence="6">
    <location>
        <begin position="1"/>
        <end position="52"/>
    </location>
</feature>
<evidence type="ECO:0000256" key="1">
    <source>
        <dbReference type="ARBA" id="ARBA00023015"/>
    </source>
</evidence>
<dbReference type="PROSITE" id="PS50112">
    <property type="entry name" value="PAS"/>
    <property type="match status" value="1"/>
</dbReference>
<feature type="non-terminal residue" evidence="7">
    <location>
        <position position="1"/>
    </location>
</feature>
<dbReference type="InterPro" id="IPR000014">
    <property type="entry name" value="PAS"/>
</dbReference>
<evidence type="ECO:0000256" key="3">
    <source>
        <dbReference type="ARBA" id="ARBA00023242"/>
    </source>
</evidence>
<feature type="non-terminal residue" evidence="7">
    <location>
        <position position="324"/>
    </location>
</feature>
<evidence type="ECO:0000256" key="4">
    <source>
        <dbReference type="SAM" id="MobiDB-lite"/>
    </source>
</evidence>
<protein>
    <submittedName>
        <fullName evidence="7">Uncharacterized protein</fullName>
    </submittedName>
</protein>
<dbReference type="InterPro" id="IPR011598">
    <property type="entry name" value="bHLH_dom"/>
</dbReference>
<evidence type="ECO:0000313" key="8">
    <source>
        <dbReference type="Proteomes" id="UP001519460"/>
    </source>
</evidence>
<comment type="caution">
    <text evidence="7">The sequence shown here is derived from an EMBL/GenBank/DDBJ whole genome shotgun (WGS) entry which is preliminary data.</text>
</comment>
<dbReference type="EMBL" id="JACVVK020000349">
    <property type="protein sequence ID" value="KAK7477465.1"/>
    <property type="molecule type" value="Genomic_DNA"/>
</dbReference>
<keyword evidence="8" id="KW-1185">Reference proteome</keyword>
<name>A0ABD0JS15_9CAEN</name>
<evidence type="ECO:0000259" key="5">
    <source>
        <dbReference type="PROSITE" id="PS50112"/>
    </source>
</evidence>
<dbReference type="SUPFAM" id="SSF47459">
    <property type="entry name" value="HLH, helix-loop-helix DNA-binding domain"/>
    <property type="match status" value="1"/>
</dbReference>
<dbReference type="CDD" id="cd00130">
    <property type="entry name" value="PAS"/>
    <property type="match status" value="1"/>
</dbReference>
<feature type="domain" description="PAS" evidence="5">
    <location>
        <begin position="166"/>
        <end position="198"/>
    </location>
</feature>
<dbReference type="PROSITE" id="PS50888">
    <property type="entry name" value="BHLH"/>
    <property type="match status" value="1"/>
</dbReference>
<keyword evidence="2" id="KW-0804">Transcription</keyword>